<proteinExistence type="predicted"/>
<protein>
    <submittedName>
        <fullName evidence="2">Uncharacterized protein</fullName>
    </submittedName>
</protein>
<evidence type="ECO:0000313" key="1">
    <source>
        <dbReference type="Proteomes" id="UP000887564"/>
    </source>
</evidence>
<dbReference type="AlphaFoldDB" id="A0A914R2C1"/>
<accession>A0A914R2C1</accession>
<name>A0A914R2C1_PAREQ</name>
<organism evidence="1 2">
    <name type="scientific">Parascaris equorum</name>
    <name type="common">Equine roundworm</name>
    <dbReference type="NCBI Taxonomy" id="6256"/>
    <lineage>
        <taxon>Eukaryota</taxon>
        <taxon>Metazoa</taxon>
        <taxon>Ecdysozoa</taxon>
        <taxon>Nematoda</taxon>
        <taxon>Chromadorea</taxon>
        <taxon>Rhabditida</taxon>
        <taxon>Spirurina</taxon>
        <taxon>Ascaridomorpha</taxon>
        <taxon>Ascaridoidea</taxon>
        <taxon>Ascarididae</taxon>
        <taxon>Parascaris</taxon>
    </lineage>
</organism>
<dbReference type="Proteomes" id="UP000887564">
    <property type="component" value="Unplaced"/>
</dbReference>
<evidence type="ECO:0000313" key="2">
    <source>
        <dbReference type="WBParaSite" id="PEQ_0000059601-mRNA-1"/>
    </source>
</evidence>
<sequence length="73" mass="7745">MVEEFAGCQGPELVHGQSSVQRVGKCRRTVASAKVLSPARGRWAEVMTPTGLTGIPLVGVPLNPPRKLSKGIH</sequence>
<reference evidence="2" key="1">
    <citation type="submission" date="2022-11" db="UniProtKB">
        <authorList>
            <consortium name="WormBaseParasite"/>
        </authorList>
    </citation>
    <scope>IDENTIFICATION</scope>
</reference>
<keyword evidence="1" id="KW-1185">Reference proteome</keyword>
<dbReference type="WBParaSite" id="PEQ_0000059601-mRNA-1">
    <property type="protein sequence ID" value="PEQ_0000059601-mRNA-1"/>
    <property type="gene ID" value="PEQ_0000059601"/>
</dbReference>